<dbReference type="Pfam" id="PF00530">
    <property type="entry name" value="SRCR"/>
    <property type="match status" value="9"/>
</dbReference>
<dbReference type="PANTHER" id="PTHR48071:SF28">
    <property type="entry name" value="SRCR DOMAIN-CONTAINING PROTEIN"/>
    <property type="match status" value="1"/>
</dbReference>
<keyword evidence="5" id="KW-1133">Transmembrane helix</keyword>
<feature type="disulfide bond" evidence="10">
    <location>
        <begin position="576"/>
        <end position="586"/>
    </location>
</feature>
<evidence type="ECO:0000256" key="4">
    <source>
        <dbReference type="ARBA" id="ARBA00022737"/>
    </source>
</evidence>
<keyword evidence="3" id="KW-0732">Signal</keyword>
<evidence type="ECO:0000256" key="3">
    <source>
        <dbReference type="ARBA" id="ARBA00022729"/>
    </source>
</evidence>
<organism evidence="12">
    <name type="scientific">Magallana gigas</name>
    <name type="common">Pacific oyster</name>
    <name type="synonym">Crassostrea gigas</name>
    <dbReference type="NCBI Taxonomy" id="29159"/>
    <lineage>
        <taxon>Eukaryota</taxon>
        <taxon>Metazoa</taxon>
        <taxon>Spiralia</taxon>
        <taxon>Lophotrochozoa</taxon>
        <taxon>Mollusca</taxon>
        <taxon>Bivalvia</taxon>
        <taxon>Autobranchia</taxon>
        <taxon>Pteriomorphia</taxon>
        <taxon>Ostreida</taxon>
        <taxon>Ostreoidea</taxon>
        <taxon>Ostreidae</taxon>
        <taxon>Magallana</taxon>
    </lineage>
</organism>
<feature type="disulfide bond" evidence="10">
    <location>
        <begin position="837"/>
        <end position="901"/>
    </location>
</feature>
<comment type="subcellular location">
    <subcellularLocation>
        <location evidence="1">Membrane</location>
        <topology evidence="1">Single-pass membrane protein</topology>
    </subcellularLocation>
</comment>
<feature type="domain" description="SRCR" evidence="11">
    <location>
        <begin position="715"/>
        <end position="815"/>
    </location>
</feature>
<dbReference type="PANTHER" id="PTHR48071">
    <property type="entry name" value="SRCR DOMAIN-CONTAINING PROTEIN"/>
    <property type="match status" value="1"/>
</dbReference>
<feature type="domain" description="SRCR" evidence="11">
    <location>
        <begin position="812"/>
        <end position="912"/>
    </location>
</feature>
<feature type="disulfide bond" evidence="10">
    <location>
        <begin position="785"/>
        <end position="795"/>
    </location>
</feature>
<accession>K1PUY0</accession>
<dbReference type="FunFam" id="3.10.250.10:FF:000007">
    <property type="entry name" value="Soluble scavenger receptor cysteine-rich domain-containing protein SSC5D"/>
    <property type="match status" value="3"/>
</dbReference>
<feature type="domain" description="SRCR" evidence="11">
    <location>
        <begin position="45"/>
        <end position="142"/>
    </location>
</feature>
<dbReference type="InterPro" id="IPR001190">
    <property type="entry name" value="SRCR"/>
</dbReference>
<feature type="disulfide bond" evidence="10">
    <location>
        <begin position="753"/>
        <end position="814"/>
    </location>
</feature>
<feature type="domain" description="SRCR" evidence="11">
    <location>
        <begin position="147"/>
        <end position="248"/>
    </location>
</feature>
<keyword evidence="7 10" id="KW-1015">Disulfide bond</keyword>
<feature type="disulfide bond" evidence="10">
    <location>
        <begin position="473"/>
        <end position="483"/>
    </location>
</feature>
<evidence type="ECO:0000256" key="10">
    <source>
        <dbReference type="PROSITE-ProRule" id="PRU00196"/>
    </source>
</evidence>
<keyword evidence="6" id="KW-0472">Membrane</keyword>
<dbReference type="FunFam" id="3.10.250.10:FF:000011">
    <property type="entry name" value="Scavenger receptor class A member 5"/>
    <property type="match status" value="2"/>
</dbReference>
<evidence type="ECO:0000256" key="1">
    <source>
        <dbReference type="ARBA" id="ARBA00004167"/>
    </source>
</evidence>
<dbReference type="EMBL" id="JH816418">
    <property type="protein sequence ID" value="EKC25533.1"/>
    <property type="molecule type" value="Genomic_DNA"/>
</dbReference>
<proteinExistence type="predicted"/>
<keyword evidence="2" id="KW-0812">Transmembrane</keyword>
<gene>
    <name evidence="12" type="ORF">CGI_10004025</name>
</gene>
<feature type="disulfide bond" evidence="10">
    <location>
        <begin position="372"/>
        <end position="382"/>
    </location>
</feature>
<dbReference type="PROSITE" id="PS50287">
    <property type="entry name" value="SRCR_2"/>
    <property type="match status" value="9"/>
</dbReference>
<feature type="disulfide bond" evidence="10">
    <location>
        <begin position="884"/>
        <end position="894"/>
    </location>
</feature>
<reference evidence="12" key="1">
    <citation type="journal article" date="2012" name="Nature">
        <title>The oyster genome reveals stress adaptation and complexity of shell formation.</title>
        <authorList>
            <person name="Zhang G."/>
            <person name="Fang X."/>
            <person name="Guo X."/>
            <person name="Li L."/>
            <person name="Luo R."/>
            <person name="Xu F."/>
            <person name="Yang P."/>
            <person name="Zhang L."/>
            <person name="Wang X."/>
            <person name="Qi H."/>
            <person name="Xiong Z."/>
            <person name="Que H."/>
            <person name="Xie Y."/>
            <person name="Holland P.W."/>
            <person name="Paps J."/>
            <person name="Zhu Y."/>
            <person name="Wu F."/>
            <person name="Chen Y."/>
            <person name="Wang J."/>
            <person name="Peng C."/>
            <person name="Meng J."/>
            <person name="Yang L."/>
            <person name="Liu J."/>
            <person name="Wen B."/>
            <person name="Zhang N."/>
            <person name="Huang Z."/>
            <person name="Zhu Q."/>
            <person name="Feng Y."/>
            <person name="Mount A."/>
            <person name="Hedgecock D."/>
            <person name="Xu Z."/>
            <person name="Liu Y."/>
            <person name="Domazet-Loso T."/>
            <person name="Du Y."/>
            <person name="Sun X."/>
            <person name="Zhang S."/>
            <person name="Liu B."/>
            <person name="Cheng P."/>
            <person name="Jiang X."/>
            <person name="Li J."/>
            <person name="Fan D."/>
            <person name="Wang W."/>
            <person name="Fu W."/>
            <person name="Wang T."/>
            <person name="Wang B."/>
            <person name="Zhang J."/>
            <person name="Peng Z."/>
            <person name="Li Y."/>
            <person name="Li N."/>
            <person name="Wang J."/>
            <person name="Chen M."/>
            <person name="He Y."/>
            <person name="Tan F."/>
            <person name="Song X."/>
            <person name="Zheng Q."/>
            <person name="Huang R."/>
            <person name="Yang H."/>
            <person name="Du X."/>
            <person name="Chen L."/>
            <person name="Yang M."/>
            <person name="Gaffney P.M."/>
            <person name="Wang S."/>
            <person name="Luo L."/>
            <person name="She Z."/>
            <person name="Ming Y."/>
            <person name="Huang W."/>
            <person name="Zhang S."/>
            <person name="Huang B."/>
            <person name="Zhang Y."/>
            <person name="Qu T."/>
            <person name="Ni P."/>
            <person name="Miao G."/>
            <person name="Wang J."/>
            <person name="Wang Q."/>
            <person name="Steinberg C.E."/>
            <person name="Wang H."/>
            <person name="Li N."/>
            <person name="Qian L."/>
            <person name="Zhang G."/>
            <person name="Li Y."/>
            <person name="Yang H."/>
            <person name="Liu X."/>
            <person name="Wang J."/>
            <person name="Yin Y."/>
            <person name="Wang J."/>
        </authorList>
    </citation>
    <scope>NUCLEOTIDE SEQUENCE [LARGE SCALE GENOMIC DNA]</scope>
    <source>
        <strain evidence="12">05x7-T-G4-1.051#20</strain>
    </source>
</reference>
<dbReference type="GO" id="GO:0016020">
    <property type="term" value="C:membrane"/>
    <property type="evidence" value="ECO:0007669"/>
    <property type="project" value="UniProtKB-SubCell"/>
</dbReference>
<evidence type="ECO:0000259" key="11">
    <source>
        <dbReference type="PROSITE" id="PS50287"/>
    </source>
</evidence>
<feature type="domain" description="SRCR" evidence="11">
    <location>
        <begin position="302"/>
        <end position="401"/>
    </location>
</feature>
<comment type="caution">
    <text evidence="10">Lacks conserved residue(s) required for the propagation of feature annotation.</text>
</comment>
<feature type="domain" description="SRCR" evidence="11">
    <location>
        <begin position="250"/>
        <end position="292"/>
    </location>
</feature>
<feature type="disulfide bond" evidence="10">
    <location>
        <begin position="850"/>
        <end position="911"/>
    </location>
</feature>
<feature type="disulfide bond" evidence="10">
    <location>
        <begin position="740"/>
        <end position="804"/>
    </location>
</feature>
<evidence type="ECO:0000313" key="12">
    <source>
        <dbReference type="EMBL" id="EKC25533.1"/>
    </source>
</evidence>
<dbReference type="SMART" id="SM00202">
    <property type="entry name" value="SR"/>
    <property type="match status" value="8"/>
</dbReference>
<dbReference type="AlphaFoldDB" id="K1PUY0"/>
<keyword evidence="9" id="KW-0325">Glycoprotein</keyword>
<feature type="disulfide bond" evidence="10">
    <location>
        <begin position="678"/>
        <end position="688"/>
    </location>
</feature>
<feature type="disulfide bond" evidence="10">
    <location>
        <begin position="113"/>
        <end position="123"/>
    </location>
</feature>
<dbReference type="SUPFAM" id="SSF56487">
    <property type="entry name" value="SRCR-like"/>
    <property type="match status" value="9"/>
</dbReference>
<evidence type="ECO:0000256" key="7">
    <source>
        <dbReference type="ARBA" id="ARBA00023157"/>
    </source>
</evidence>
<sequence>MLQNLQNAVENVGSLPSRCNDSQKPISCEKGVDKVVRISVIADGIRLVNGSSWNKGRVEVYESGGWGSVCSTEWDTMDASVVCKVVGFKYGVAITSGLFGLGGGPVQMTNVSCDGSESSIFGCLYNRTKECPTNQTAGVVCNNGLTIRLMDGYDESEGRVEVLIDNQWGTICEDNWGQNEASVVCRSLGLPSANAVAKRSGYFGRGKGVILLNGLNCSGRENDLQECSRTESGSAKCGHKNDAGVRCAPLTLVGGPSDREGRVEVYTDQQWGTVCDTHWGDQEARVVCENLGYFGYVLRLPVRLVGGQNDREGRVEVYMNHVWGTVCDDDWDHDDAQVVCQSLGFPNFTGVARAAAYFGQGSGPILLDNVRCNGNEGDIRNCSYTMNVNCGHSEDAGVICVPLRLVDGKIGKEGRVEVYMNKHWGTVCNTNWGQNEAQVVCENLGYGRFNAVPRQSAFFGEGIGDIVLHNVRCSGRETALSECQHEVFASTNCSHDNDAGVSCLSVRLFGGRNVMEGRVEIFMRNEWGTICDTLWDSKDGSVVCRSLGYEGFTGVPRYNSFYGKGSGRIWLQNGTCNGDETSIQNCIKSGIGVHQCNHSHDAGVKCVPIRLVNGSSIDEGRVEVYQDNQWSTICGQNWSKSEAQVLCQSLGFGRSTAVSQPFKMNQRIKAKFPTYFDCRGHERNLFECFHHKMPVNTGWYSNDECSQAEVRCIPVRLSGGYNNEEGRVEVFMNNVWGTICDAGWDSVDSRIVCHTLFGYSYGGTKVSTGHFTRGVGDILLANVSCTGSESNVLECKHSLMTDHCTHSKDVAVKCYQNIRLNGGKLEVCVKNKWGTVCSYGWDDADAKVACRSLGLPSKYASARTVYEYEYYYDENPSLLNSVGCRGTESSLFDCSSNSRYCDEYEIAAVDCA</sequence>
<dbReference type="FunFam" id="3.10.250.10:FF:000016">
    <property type="entry name" value="Scavenger receptor cysteine-rich protein type 12"/>
    <property type="match status" value="2"/>
</dbReference>
<dbReference type="PROSITE" id="PS00420">
    <property type="entry name" value="SRCR_1"/>
    <property type="match status" value="5"/>
</dbReference>
<evidence type="ECO:0000256" key="2">
    <source>
        <dbReference type="ARBA" id="ARBA00022692"/>
    </source>
</evidence>
<keyword evidence="4" id="KW-0677">Repeat</keyword>
<protein>
    <submittedName>
        <fullName evidence="12">Deleted in malignant brain tumors 1 protein</fullName>
    </submittedName>
</protein>
<dbReference type="PRINTS" id="PR00258">
    <property type="entry name" value="SPERACTRCPTR"/>
</dbReference>
<feature type="domain" description="SRCR" evidence="11">
    <location>
        <begin position="506"/>
        <end position="607"/>
    </location>
</feature>
<feature type="domain" description="SRCR" evidence="11">
    <location>
        <begin position="609"/>
        <end position="713"/>
    </location>
</feature>
<dbReference type="HOGENOM" id="CLU_002555_0_1_1"/>
<keyword evidence="8" id="KW-0675">Receptor</keyword>
<evidence type="ECO:0000256" key="6">
    <source>
        <dbReference type="ARBA" id="ARBA00023136"/>
    </source>
</evidence>
<feature type="disulfide bond" evidence="10">
    <location>
        <begin position="217"/>
        <end position="227"/>
    </location>
</feature>
<evidence type="ECO:0000256" key="8">
    <source>
        <dbReference type="ARBA" id="ARBA00023170"/>
    </source>
</evidence>
<name>K1PUY0_MAGGI</name>
<dbReference type="Gene3D" id="3.10.250.10">
    <property type="entry name" value="SRCR-like domain"/>
    <property type="match status" value="9"/>
</dbReference>
<dbReference type="InterPro" id="IPR036772">
    <property type="entry name" value="SRCR-like_dom_sf"/>
</dbReference>
<evidence type="ECO:0000256" key="5">
    <source>
        <dbReference type="ARBA" id="ARBA00022989"/>
    </source>
</evidence>
<dbReference type="FunFam" id="3.10.250.10:FF:000006">
    <property type="entry name" value="neurotrypsin isoform X2"/>
    <property type="match status" value="1"/>
</dbReference>
<feature type="domain" description="SRCR" evidence="11">
    <location>
        <begin position="403"/>
        <end position="504"/>
    </location>
</feature>
<dbReference type="InParanoid" id="K1PUY0"/>
<evidence type="ECO:0000256" key="9">
    <source>
        <dbReference type="ARBA" id="ARBA00023180"/>
    </source>
</evidence>